<reference evidence="1" key="1">
    <citation type="submission" date="2020-06" db="EMBL/GenBank/DDBJ databases">
        <title>Haloterrigena sp. nov., an extremely halophilic archaeon isolated from a saline sediment.</title>
        <authorList>
            <person name="Liu B.-B."/>
        </authorList>
    </citation>
    <scope>NUCLEOTIDE SEQUENCE</scope>
    <source>
        <strain evidence="1">SYSU A121-1</strain>
    </source>
</reference>
<protein>
    <submittedName>
        <fullName evidence="1">Pyridoxamine 5'-phosphate oxidase family protein</fullName>
    </submittedName>
</protein>
<name>A0A8J8GT59_9EURY</name>
<dbReference type="OrthoDB" id="953at2157"/>
<dbReference type="AlphaFoldDB" id="A0A8J8GT59"/>
<dbReference type="Proteomes" id="UP000728647">
    <property type="component" value="Unassembled WGS sequence"/>
</dbReference>
<dbReference type="InterPro" id="IPR012349">
    <property type="entry name" value="Split_barrel_FMN-bd"/>
</dbReference>
<dbReference type="EMBL" id="JABURA010000002">
    <property type="protein sequence ID" value="NUB93557.1"/>
    <property type="molecule type" value="Genomic_DNA"/>
</dbReference>
<evidence type="ECO:0000313" key="1">
    <source>
        <dbReference type="EMBL" id="NUB93557.1"/>
    </source>
</evidence>
<comment type="caution">
    <text evidence="1">The sequence shown here is derived from an EMBL/GenBank/DDBJ whole genome shotgun (WGS) entry which is preliminary data.</text>
</comment>
<organism evidence="1 2">
    <name type="scientific">Haloterrigena gelatinilytica</name>
    <dbReference type="NCBI Taxonomy" id="2741724"/>
    <lineage>
        <taxon>Archaea</taxon>
        <taxon>Methanobacteriati</taxon>
        <taxon>Methanobacteriota</taxon>
        <taxon>Stenosarchaea group</taxon>
        <taxon>Halobacteria</taxon>
        <taxon>Halobacteriales</taxon>
        <taxon>Natrialbaceae</taxon>
        <taxon>Haloterrigena</taxon>
    </lineage>
</organism>
<dbReference type="Pfam" id="PF12900">
    <property type="entry name" value="Pyridox_ox_2"/>
    <property type="match status" value="1"/>
</dbReference>
<evidence type="ECO:0000313" key="2">
    <source>
        <dbReference type="Proteomes" id="UP000728647"/>
    </source>
</evidence>
<dbReference type="Gene3D" id="2.30.110.10">
    <property type="entry name" value="Electron Transport, Fmn-binding Protein, Chain A"/>
    <property type="match status" value="1"/>
</dbReference>
<dbReference type="RefSeq" id="WP_174703208.1">
    <property type="nucleotide sequence ID" value="NZ_JABURA010000002.1"/>
</dbReference>
<sequence length="149" mass="17092">MQGLRWLQLSEDELNEFLGRGGTGVISFSTDPDDPPVSIPVSYGYNAEEKRFYYRLSFPPDSRKAELVDRPVSFVAHRRTDDGWRSVVATGRLSDISDAPYESAEIQGMWAIRIPLVDVFERPPRETTFQYFYLDPETMTGRKEVMTDS</sequence>
<accession>A0A8J8GT59</accession>
<dbReference type="InterPro" id="IPR024747">
    <property type="entry name" value="Pyridox_Oxase-rel"/>
</dbReference>
<dbReference type="SUPFAM" id="SSF50475">
    <property type="entry name" value="FMN-binding split barrel"/>
    <property type="match status" value="1"/>
</dbReference>
<proteinExistence type="predicted"/>
<gene>
    <name evidence="1" type="ORF">HT576_21455</name>
</gene>